<proteinExistence type="predicted"/>
<keyword evidence="4 5" id="KW-0472">Membrane</keyword>
<reference evidence="7 8" key="1">
    <citation type="submission" date="2023-07" db="EMBL/GenBank/DDBJ databases">
        <title>Functional and genomic diversity of the sorghum phyllosphere microbiome.</title>
        <authorList>
            <person name="Shade A."/>
        </authorList>
    </citation>
    <scope>NUCLEOTIDE SEQUENCE [LARGE SCALE GENOMIC DNA]</scope>
    <source>
        <strain evidence="7 8">SORGH_AS_1126</strain>
    </source>
</reference>
<comment type="subcellular location">
    <subcellularLocation>
        <location evidence="1">Membrane</location>
        <topology evidence="1">Multi-pass membrane protein</topology>
    </subcellularLocation>
</comment>
<keyword evidence="8" id="KW-1185">Reference proteome</keyword>
<gene>
    <name evidence="7" type="ORF">QE408_003255</name>
</gene>
<feature type="transmembrane region" description="Helical" evidence="5">
    <location>
        <begin position="169"/>
        <end position="188"/>
    </location>
</feature>
<sequence>MAALEQQRRLSKIRRKSRRAIHYLRRAARRLELRAVGLLPEQFSGDEGARAALAVGAPLILALVAGQPSLGWAVFAAFWTCLCDGPGPHAMRRRTLGLFVLIGTAIAFTGSWAASAGTEAALAVGPALVFVAVLVGAAFSLDGVLGTLLAVVAVVAVGFPHPLPTATAQSLTFLAGGSWAFLLINLFWRIDPTASLHRNAGAVITRLSDMAKDLAAIGDGGHRDAQWHSEHAEHRRAVRMAMERLRAVLARYPGDARRYHNALRAAEIIFGALVALDHAYIHRLGPTAERAATARAFDTALLGVRLSLRERSKKVVLRRGIERLERIGKTLTDDVMTGCVLALQQALHVVENPDQSTEALAAPPDQVATNWKDRMKGALRLALRQSAGVIGVYYAAIIFQLGYPYWATMALIVCLQGGARVTWARSLERVLGSLLGGVLALSLLFITQNQMVLCPLAILLASVTISLRSVNYTVFVVFLTTLFIIVTDMMHPGSGIAAARVVDNLLGSIAALLAVLVLWPDLGPPLHRLITKGREANLAYLESVIAGKPVLEVRTAQRTAGLASIDVEVALHDLAGLRYRRHRLNEGDQLALREMRNLAGEAAAAWHRRLGEHHRPEDNQSKETGT</sequence>
<organism evidence="7 8">
    <name type="scientific">Agrobacterium larrymoorei</name>
    <dbReference type="NCBI Taxonomy" id="160699"/>
    <lineage>
        <taxon>Bacteria</taxon>
        <taxon>Pseudomonadati</taxon>
        <taxon>Pseudomonadota</taxon>
        <taxon>Alphaproteobacteria</taxon>
        <taxon>Hyphomicrobiales</taxon>
        <taxon>Rhizobiaceae</taxon>
        <taxon>Rhizobium/Agrobacterium group</taxon>
        <taxon>Agrobacterium</taxon>
    </lineage>
</organism>
<evidence type="ECO:0000259" key="6">
    <source>
        <dbReference type="Pfam" id="PF13515"/>
    </source>
</evidence>
<feature type="transmembrane region" description="Helical" evidence="5">
    <location>
        <begin position="95"/>
        <end position="114"/>
    </location>
</feature>
<feature type="domain" description="Integral membrane bound transporter" evidence="6">
    <location>
        <begin position="394"/>
        <end position="513"/>
    </location>
</feature>
<feature type="transmembrane region" description="Helical" evidence="5">
    <location>
        <begin position="435"/>
        <end position="463"/>
    </location>
</feature>
<feature type="transmembrane region" description="Helical" evidence="5">
    <location>
        <begin position="469"/>
        <end position="489"/>
    </location>
</feature>
<dbReference type="EMBL" id="JAUTBL010000002">
    <property type="protein sequence ID" value="MDQ1186112.1"/>
    <property type="molecule type" value="Genomic_DNA"/>
</dbReference>
<keyword evidence="3 5" id="KW-1133">Transmembrane helix</keyword>
<feature type="transmembrane region" description="Helical" evidence="5">
    <location>
        <begin position="59"/>
        <end position="83"/>
    </location>
</feature>
<dbReference type="Proteomes" id="UP001224781">
    <property type="component" value="Unassembled WGS sequence"/>
</dbReference>
<keyword evidence="2 5" id="KW-0812">Transmembrane</keyword>
<accession>A0ABU0UME8</accession>
<evidence type="ECO:0000313" key="7">
    <source>
        <dbReference type="EMBL" id="MDQ1186112.1"/>
    </source>
</evidence>
<evidence type="ECO:0000256" key="2">
    <source>
        <dbReference type="ARBA" id="ARBA00022692"/>
    </source>
</evidence>
<feature type="transmembrane region" description="Helical" evidence="5">
    <location>
        <begin position="501"/>
        <end position="519"/>
    </location>
</feature>
<dbReference type="InterPro" id="IPR049453">
    <property type="entry name" value="Memb_transporter_dom"/>
</dbReference>
<evidence type="ECO:0000256" key="5">
    <source>
        <dbReference type="SAM" id="Phobius"/>
    </source>
</evidence>
<evidence type="ECO:0000313" key="8">
    <source>
        <dbReference type="Proteomes" id="UP001224781"/>
    </source>
</evidence>
<protein>
    <submittedName>
        <fullName evidence="7">Membrane protein YccC</fullName>
    </submittedName>
</protein>
<comment type="caution">
    <text evidence="7">The sequence shown here is derived from an EMBL/GenBank/DDBJ whole genome shotgun (WGS) entry which is preliminary data.</text>
</comment>
<evidence type="ECO:0000256" key="1">
    <source>
        <dbReference type="ARBA" id="ARBA00004141"/>
    </source>
</evidence>
<dbReference type="Pfam" id="PF13515">
    <property type="entry name" value="FUSC_2"/>
    <property type="match status" value="1"/>
</dbReference>
<feature type="transmembrane region" description="Helical" evidence="5">
    <location>
        <begin position="381"/>
        <end position="399"/>
    </location>
</feature>
<name>A0ABU0UME8_9HYPH</name>
<evidence type="ECO:0000256" key="4">
    <source>
        <dbReference type="ARBA" id="ARBA00023136"/>
    </source>
</evidence>
<evidence type="ECO:0000256" key="3">
    <source>
        <dbReference type="ARBA" id="ARBA00022989"/>
    </source>
</evidence>